<keyword evidence="3" id="KW-1185">Reference proteome</keyword>
<protein>
    <submittedName>
        <fullName evidence="2">Uncharacterized protein</fullName>
    </submittedName>
</protein>
<proteinExistence type="predicted"/>
<sequence length="141" mass="15483">MQFNIIASLVLVIGLVAATPTPEHSLEKREDRPVWRVRAFTDDLCNEDNETGTWSHDQEKCENLDNFSVDVLGITGEVDGTILGAACSWQIMAHRELDCEGALPEDRPVSTSICRNVGSSFGSVERNPIKSFSVAKFGPCD</sequence>
<evidence type="ECO:0000313" key="3">
    <source>
        <dbReference type="Proteomes" id="UP000245910"/>
    </source>
</evidence>
<evidence type="ECO:0000313" key="2">
    <source>
        <dbReference type="EMBL" id="CEI60433.1"/>
    </source>
</evidence>
<feature type="chain" id="PRO_5014759715" evidence="1">
    <location>
        <begin position="19"/>
        <end position="141"/>
    </location>
</feature>
<dbReference type="Proteomes" id="UP000245910">
    <property type="component" value="Chromosome II"/>
</dbReference>
<keyword evidence="1" id="KW-0732">Signal</keyword>
<reference evidence="3" key="1">
    <citation type="submission" date="2014-10" db="EMBL/GenBank/DDBJ databases">
        <authorList>
            <person name="King R."/>
        </authorList>
    </citation>
    <scope>NUCLEOTIDE SEQUENCE [LARGE SCALE GENOMIC DNA]</scope>
    <source>
        <strain evidence="3">A3/5</strain>
    </source>
</reference>
<evidence type="ECO:0000256" key="1">
    <source>
        <dbReference type="SAM" id="SignalP"/>
    </source>
</evidence>
<dbReference type="AlphaFoldDB" id="A0A2L2SZK5"/>
<dbReference type="EMBL" id="LN649230">
    <property type="protein sequence ID" value="CEI60433.1"/>
    <property type="molecule type" value="Genomic_DNA"/>
</dbReference>
<name>A0A2L2SZK5_9HYPO</name>
<feature type="signal peptide" evidence="1">
    <location>
        <begin position="1"/>
        <end position="18"/>
    </location>
</feature>
<accession>A0A2L2SZK5</accession>
<organism evidence="2 3">
    <name type="scientific">Fusarium venenatum</name>
    <dbReference type="NCBI Taxonomy" id="56646"/>
    <lineage>
        <taxon>Eukaryota</taxon>
        <taxon>Fungi</taxon>
        <taxon>Dikarya</taxon>
        <taxon>Ascomycota</taxon>
        <taxon>Pezizomycotina</taxon>
        <taxon>Sordariomycetes</taxon>
        <taxon>Hypocreomycetidae</taxon>
        <taxon>Hypocreales</taxon>
        <taxon>Nectriaceae</taxon>
        <taxon>Fusarium</taxon>
    </lineage>
</organism>